<accession>A0A653E1G0</accession>
<proteinExistence type="predicted"/>
<name>A0A653E1G0_9PSED</name>
<gene>
    <name evidence="2" type="ORF">PMYSY11_1440</name>
</gene>
<sequence>MMYKADCLVFDQGYSYYEIVQSLFWLILFGIAGLKSSSKGGY</sequence>
<reference evidence="2" key="1">
    <citation type="submission" date="2019-02" db="EMBL/GenBank/DDBJ databases">
        <authorList>
            <consortium name="Genoscope - CEA"/>
            <person name="William W."/>
        </authorList>
    </citation>
    <scope>NUCLEOTIDE SEQUENCE [LARGE SCALE GENOMIC DNA]</scope>
    <source>
        <strain evidence="2">YSy11</strain>
    </source>
</reference>
<dbReference type="EMBL" id="LR215729">
    <property type="protein sequence ID" value="VEV96487.1"/>
    <property type="molecule type" value="Genomic_DNA"/>
</dbReference>
<keyword evidence="1" id="KW-1133">Transmembrane helix</keyword>
<keyword evidence="1" id="KW-0812">Transmembrane</keyword>
<evidence type="ECO:0000313" key="2">
    <source>
        <dbReference type="EMBL" id="VEV96487.1"/>
    </source>
</evidence>
<dbReference type="AlphaFoldDB" id="A0A653E1G0"/>
<keyword evidence="1" id="KW-0472">Membrane</keyword>
<protein>
    <submittedName>
        <fullName evidence="2">Uncharacterized protein</fullName>
    </submittedName>
</protein>
<organism evidence="2">
    <name type="scientific">Pseudomonas marincola</name>
    <dbReference type="NCBI Taxonomy" id="437900"/>
    <lineage>
        <taxon>Bacteria</taxon>
        <taxon>Pseudomonadati</taxon>
        <taxon>Pseudomonadota</taxon>
        <taxon>Gammaproteobacteria</taxon>
        <taxon>Pseudomonadales</taxon>
        <taxon>Pseudomonadaceae</taxon>
        <taxon>Pseudomonas</taxon>
    </lineage>
</organism>
<feature type="transmembrane region" description="Helical" evidence="1">
    <location>
        <begin position="14"/>
        <end position="34"/>
    </location>
</feature>
<evidence type="ECO:0000256" key="1">
    <source>
        <dbReference type="SAM" id="Phobius"/>
    </source>
</evidence>